<gene>
    <name evidence="2" type="ORF">NCTC13765_02040</name>
</gene>
<dbReference type="AlphaFoldDB" id="A0A380KZT6"/>
<dbReference type="RefSeq" id="WP_018370857.1">
    <property type="nucleotide sequence ID" value="NZ_UHFR01000005.1"/>
</dbReference>
<name>A0A380KZT6_9STRE</name>
<proteinExistence type="predicted"/>
<evidence type="ECO:0000313" key="2">
    <source>
        <dbReference type="EMBL" id="SUN77513.1"/>
    </source>
</evidence>
<evidence type="ECO:0000259" key="1">
    <source>
        <dbReference type="Pfam" id="PF12680"/>
    </source>
</evidence>
<dbReference type="InterPro" id="IPR032710">
    <property type="entry name" value="NTF2-like_dom_sf"/>
</dbReference>
<accession>A0A380KZT6</accession>
<dbReference type="Gene3D" id="3.10.450.50">
    <property type="match status" value="1"/>
</dbReference>
<keyword evidence="3" id="KW-1185">Reference proteome</keyword>
<dbReference type="Pfam" id="PF12680">
    <property type="entry name" value="SnoaL_2"/>
    <property type="match status" value="1"/>
</dbReference>
<dbReference type="STRING" id="1123307.GCA_000380065_00175"/>
<dbReference type="EMBL" id="UHFR01000005">
    <property type="protein sequence ID" value="SUN77513.1"/>
    <property type="molecule type" value="Genomic_DNA"/>
</dbReference>
<dbReference type="InterPro" id="IPR037401">
    <property type="entry name" value="SnoaL-like"/>
</dbReference>
<dbReference type="OrthoDB" id="4203328at2"/>
<organism evidence="2 3">
    <name type="scientific">Streptococcus massiliensis</name>
    <dbReference type="NCBI Taxonomy" id="313439"/>
    <lineage>
        <taxon>Bacteria</taxon>
        <taxon>Bacillati</taxon>
        <taxon>Bacillota</taxon>
        <taxon>Bacilli</taxon>
        <taxon>Lactobacillales</taxon>
        <taxon>Streptococcaceae</taxon>
        <taxon>Streptococcus</taxon>
    </lineage>
</organism>
<feature type="domain" description="SnoaL-like" evidence="1">
    <location>
        <begin position="12"/>
        <end position="107"/>
    </location>
</feature>
<dbReference type="SUPFAM" id="SSF54427">
    <property type="entry name" value="NTF2-like"/>
    <property type="match status" value="1"/>
</dbReference>
<evidence type="ECO:0000313" key="3">
    <source>
        <dbReference type="Proteomes" id="UP000254634"/>
    </source>
</evidence>
<protein>
    <submittedName>
        <fullName evidence="2">SnoaL-like domain</fullName>
    </submittedName>
</protein>
<reference evidence="2" key="1">
    <citation type="submission" date="2018-06" db="EMBL/GenBank/DDBJ databases">
        <authorList>
            <consortium name="Pathogen Informatics"/>
            <person name="Doyle S."/>
        </authorList>
    </citation>
    <scope>NUCLEOTIDE SEQUENCE [LARGE SCALE GENOMIC DNA]</scope>
    <source>
        <strain evidence="2">NCTC13765</strain>
    </source>
</reference>
<sequence length="121" mass="14791">MEHEEKEMIISKWFNSWLSKNSLDFEGIFSEEVIYIESWGPRYEGIEEIKDWFEAWNQTHQVLVWKIKQFFHKENQTVVEWYFKCQHADQTIEEFDGLSLISWTDDEQIRFLKEFACKIGI</sequence>
<dbReference type="Proteomes" id="UP000254634">
    <property type="component" value="Unassembled WGS sequence"/>
</dbReference>